<dbReference type="AlphaFoldDB" id="A0A084VKY2"/>
<dbReference type="Proteomes" id="UP000030765">
    <property type="component" value="Unassembled WGS sequence"/>
</dbReference>
<protein>
    <submittedName>
        <fullName evidence="1 2">Uncharacterized protein</fullName>
    </submittedName>
</protein>
<dbReference type="EnsemblMetazoa" id="ASIC006013-RA">
    <property type="protein sequence ID" value="ASIC006013-PA"/>
    <property type="gene ID" value="ASIC006013"/>
</dbReference>
<evidence type="ECO:0000313" key="3">
    <source>
        <dbReference type="Proteomes" id="UP000030765"/>
    </source>
</evidence>
<reference evidence="2" key="2">
    <citation type="submission" date="2020-05" db="UniProtKB">
        <authorList>
            <consortium name="EnsemblMetazoa"/>
        </authorList>
    </citation>
    <scope>IDENTIFICATION</scope>
</reference>
<organism evidence="1">
    <name type="scientific">Anopheles sinensis</name>
    <name type="common">Mosquito</name>
    <dbReference type="NCBI Taxonomy" id="74873"/>
    <lineage>
        <taxon>Eukaryota</taxon>
        <taxon>Metazoa</taxon>
        <taxon>Ecdysozoa</taxon>
        <taxon>Arthropoda</taxon>
        <taxon>Hexapoda</taxon>
        <taxon>Insecta</taxon>
        <taxon>Pterygota</taxon>
        <taxon>Neoptera</taxon>
        <taxon>Endopterygota</taxon>
        <taxon>Diptera</taxon>
        <taxon>Nematocera</taxon>
        <taxon>Culicoidea</taxon>
        <taxon>Culicidae</taxon>
        <taxon>Anophelinae</taxon>
        <taxon>Anopheles</taxon>
    </lineage>
</organism>
<dbReference type="VEuPathDB" id="VectorBase:ASIC006013"/>
<proteinExistence type="predicted"/>
<evidence type="ECO:0000313" key="2">
    <source>
        <dbReference type="EnsemblMetazoa" id="ASIC006013-PA"/>
    </source>
</evidence>
<dbReference type="EMBL" id="ATLV01014326">
    <property type="status" value="NOT_ANNOTATED_CDS"/>
    <property type="molecule type" value="Genomic_DNA"/>
</dbReference>
<sequence length="88" mass="9414">MVINVPATPPPPPVPGDIRPVATLRARAYGLEPLPEQQQQPNGGRLCLCVDSNGFAGEGGFIWNAVGGPSSRQCSQLVGRIRKRMHAR</sequence>
<accession>A0A084VKY2</accession>
<name>A0A084VKY2_ANOSI</name>
<evidence type="ECO:0000313" key="1">
    <source>
        <dbReference type="EMBL" id="KFB38626.1"/>
    </source>
</evidence>
<keyword evidence="3" id="KW-1185">Reference proteome</keyword>
<reference evidence="1 3" key="1">
    <citation type="journal article" date="2014" name="BMC Genomics">
        <title>Genome sequence of Anopheles sinensis provides insight into genetics basis of mosquito competence for malaria parasites.</title>
        <authorList>
            <person name="Zhou D."/>
            <person name="Zhang D."/>
            <person name="Ding G."/>
            <person name="Shi L."/>
            <person name="Hou Q."/>
            <person name="Ye Y."/>
            <person name="Xu Y."/>
            <person name="Zhou H."/>
            <person name="Xiong C."/>
            <person name="Li S."/>
            <person name="Yu J."/>
            <person name="Hong S."/>
            <person name="Yu X."/>
            <person name="Zou P."/>
            <person name="Chen C."/>
            <person name="Chang X."/>
            <person name="Wang W."/>
            <person name="Lv Y."/>
            <person name="Sun Y."/>
            <person name="Ma L."/>
            <person name="Shen B."/>
            <person name="Zhu C."/>
        </authorList>
    </citation>
    <scope>NUCLEOTIDE SEQUENCE [LARGE SCALE GENOMIC DNA]</scope>
</reference>
<dbReference type="EMBL" id="KE524959">
    <property type="protein sequence ID" value="KFB38626.1"/>
    <property type="molecule type" value="Genomic_DNA"/>
</dbReference>
<gene>
    <name evidence="1" type="ORF">ZHAS_00006013</name>
</gene>